<sequence>MLKNIPAILSPDILKAICEMGHGDEIVLADRNFPAASHAQKLNRADGHTIPDLLDALLYLFPLDTYVDKPVTLMKEEPGDLAESKLWDEYSKIINNREERDIQFEWIDRFAFYDRAQRAFAIIATGEKVPYANIILKKGVIKT</sequence>
<keyword evidence="2" id="KW-1185">Reference proteome</keyword>
<accession>A0ACD4RAN8</accession>
<proteinExistence type="predicted"/>
<evidence type="ECO:0000313" key="2">
    <source>
        <dbReference type="Proteomes" id="UP001226091"/>
    </source>
</evidence>
<organism evidence="1 2">
    <name type="scientific">Metabacillus hrfriensis</name>
    <dbReference type="NCBI Taxonomy" id="3048891"/>
    <lineage>
        <taxon>Bacteria</taxon>
        <taxon>Bacillati</taxon>
        <taxon>Bacillota</taxon>
        <taxon>Bacilli</taxon>
        <taxon>Bacillales</taxon>
        <taxon>Bacillaceae</taxon>
        <taxon>Metabacillus</taxon>
    </lineage>
</organism>
<dbReference type="Proteomes" id="UP001226091">
    <property type="component" value="Chromosome"/>
</dbReference>
<dbReference type="EMBL" id="CP126116">
    <property type="protein sequence ID" value="WHZ57560.1"/>
    <property type="molecule type" value="Genomic_DNA"/>
</dbReference>
<evidence type="ECO:0000313" key="1">
    <source>
        <dbReference type="EMBL" id="WHZ57560.1"/>
    </source>
</evidence>
<reference evidence="2" key="1">
    <citation type="journal article" date="2025" name="Aquaculture">
        <title>Assessment of the bioflocculant production and safety properties of Metabacillus hrfriensis sp. nov. based on phenotypic and whole-genome sequencing analysis.</title>
        <authorList>
            <person name="Zhang R."/>
            <person name="Zhao Z."/>
            <person name="Luo L."/>
            <person name="Wang S."/>
            <person name="Guo K."/>
            <person name="Xu W."/>
        </authorList>
    </citation>
    <scope>NUCLEOTIDE SEQUENCE [LARGE SCALE GENOMIC DNA]</scope>
    <source>
        <strain evidence="2">CT-WN-B3</strain>
    </source>
</reference>
<protein>
    <submittedName>
        <fullName evidence="1">RbsD/FucU domain-containing protein</fullName>
    </submittedName>
</protein>
<name>A0ACD4RAN8_9BACI</name>
<gene>
    <name evidence="1" type="ORF">QLQ22_23420</name>
</gene>